<evidence type="ECO:0000256" key="1">
    <source>
        <dbReference type="ARBA" id="ARBA00004651"/>
    </source>
</evidence>
<dbReference type="InterPro" id="IPR038377">
    <property type="entry name" value="Na/Glc_symporter_sf"/>
</dbReference>
<evidence type="ECO:0000256" key="2">
    <source>
        <dbReference type="ARBA" id="ARBA00006434"/>
    </source>
</evidence>
<feature type="transmembrane region" description="Helical" evidence="12">
    <location>
        <begin position="187"/>
        <end position="206"/>
    </location>
</feature>
<feature type="transmembrane region" description="Helical" evidence="12">
    <location>
        <begin position="84"/>
        <end position="106"/>
    </location>
</feature>
<evidence type="ECO:0000256" key="5">
    <source>
        <dbReference type="ARBA" id="ARBA00022692"/>
    </source>
</evidence>
<dbReference type="PANTHER" id="PTHR42985">
    <property type="entry name" value="SODIUM-COUPLED MONOCARBOXYLATE TRANSPORTER"/>
    <property type="match status" value="1"/>
</dbReference>
<feature type="transmembrane region" description="Helical" evidence="12">
    <location>
        <begin position="411"/>
        <end position="433"/>
    </location>
</feature>
<dbReference type="FunCoup" id="A0A482WEI5">
    <property type="interactions" value="16"/>
</dbReference>
<evidence type="ECO:0000256" key="8">
    <source>
        <dbReference type="ARBA" id="ARBA00023065"/>
    </source>
</evidence>
<evidence type="ECO:0008006" key="15">
    <source>
        <dbReference type="Google" id="ProtNLM"/>
    </source>
</evidence>
<evidence type="ECO:0000256" key="10">
    <source>
        <dbReference type="ARBA" id="ARBA00023201"/>
    </source>
</evidence>
<dbReference type="InterPro" id="IPR051163">
    <property type="entry name" value="Sodium:Solute_Symporter_SSF"/>
</dbReference>
<dbReference type="PROSITE" id="PS50283">
    <property type="entry name" value="NA_SOLUT_SYMP_3"/>
    <property type="match status" value="1"/>
</dbReference>
<comment type="caution">
    <text evidence="13">The sequence shown here is derived from an EMBL/GenBank/DDBJ whole genome shotgun (WGS) entry which is preliminary data.</text>
</comment>
<name>A0A482WEI5_LAOST</name>
<dbReference type="SMR" id="A0A482WEI5"/>
<accession>A0A482WEI5</accession>
<dbReference type="STRING" id="195883.A0A482WEI5"/>
<organism evidence="13 14">
    <name type="scientific">Laodelphax striatellus</name>
    <name type="common">Small brown planthopper</name>
    <name type="synonym">Delphax striatella</name>
    <dbReference type="NCBI Taxonomy" id="195883"/>
    <lineage>
        <taxon>Eukaryota</taxon>
        <taxon>Metazoa</taxon>
        <taxon>Ecdysozoa</taxon>
        <taxon>Arthropoda</taxon>
        <taxon>Hexapoda</taxon>
        <taxon>Insecta</taxon>
        <taxon>Pterygota</taxon>
        <taxon>Neoptera</taxon>
        <taxon>Paraneoptera</taxon>
        <taxon>Hemiptera</taxon>
        <taxon>Auchenorrhyncha</taxon>
        <taxon>Fulgoroidea</taxon>
        <taxon>Delphacidae</taxon>
        <taxon>Criomorphinae</taxon>
        <taxon>Laodelphax</taxon>
    </lineage>
</organism>
<evidence type="ECO:0000256" key="7">
    <source>
        <dbReference type="ARBA" id="ARBA00023053"/>
    </source>
</evidence>
<keyword evidence="4" id="KW-1003">Cell membrane</keyword>
<dbReference type="AlphaFoldDB" id="A0A482WEI5"/>
<dbReference type="InParanoid" id="A0A482WEI5"/>
<feature type="transmembrane region" description="Helical" evidence="12">
    <location>
        <begin position="126"/>
        <end position="145"/>
    </location>
</feature>
<feature type="transmembrane region" description="Helical" evidence="12">
    <location>
        <begin position="157"/>
        <end position="175"/>
    </location>
</feature>
<dbReference type="OrthoDB" id="6132759at2759"/>
<dbReference type="GO" id="GO:0006814">
    <property type="term" value="P:sodium ion transport"/>
    <property type="evidence" value="ECO:0007669"/>
    <property type="project" value="UniProtKB-KW"/>
</dbReference>
<sequence length="615" mass="67889">MDESSLAIDYVVFVLLICASTSVAVYGRLSGPKERTKADYVFAASSSVSVIAMMLSVARGFLGVRVFLGYPSELFYRGSGMWETLYGMTIAFPIVCFVFVPVYYSLGITSVYQYLDLRFKSRLVRCLASGTYVVRSLLNLGVTVFTPCVALKTVIGLPYWASIASIIAIAIFFTVMGGLRTAIMADVAQLLVMMACSLIIIFQGLIQNGGVTNVVNISYERGRLDFFNWDTDPTKRVTTYSALIGQLFMSLSIFGCQQNFVQRYCSMKSRRKVYKTLLGNVPIMTVLFSLSWIVGMVVFASYADCDPKKLGHISDIDEILPFYIEDKFYFLPGFLGLIMASLFNGALNLCVSNLNSVSTVLWEDFFSQIPSLKGLSDRKQIILIKVIGAISGLTVLGFACLVALLSGVVESSLLVTSATSGPLLGVFLLAMLFPIANWKGAATGMIISHISVLWITFNGFAIEKPEVPLLPTTIDGCTNTTFSPHIRPLVKETSFYLNSTAHQQTVNPYVAPTFHERDFLELLFSITYMYYSFLGTIITIVLGVIISYLTRSEDDIYDEKLIHPWARSVSALFPGKKRTYLSSSEQSINTTATTIIPSICEKVPEKMKSSKATES</sequence>
<feature type="transmembrane region" description="Helical" evidence="12">
    <location>
        <begin position="528"/>
        <end position="550"/>
    </location>
</feature>
<dbReference type="PANTHER" id="PTHR42985:SF2">
    <property type="entry name" value="SODIUM-DEPENDENT MULTIVITAMIN TRANSPORTER"/>
    <property type="match status" value="1"/>
</dbReference>
<keyword evidence="6 12" id="KW-1133">Transmembrane helix</keyword>
<evidence type="ECO:0000313" key="14">
    <source>
        <dbReference type="Proteomes" id="UP000291343"/>
    </source>
</evidence>
<evidence type="ECO:0000313" key="13">
    <source>
        <dbReference type="EMBL" id="RZF31964.1"/>
    </source>
</evidence>
<evidence type="ECO:0000256" key="9">
    <source>
        <dbReference type="ARBA" id="ARBA00023136"/>
    </source>
</evidence>
<keyword evidence="9 12" id="KW-0472">Membrane</keyword>
<protein>
    <recommendedName>
        <fullName evidence="15">Sodium-coupled monocarboxylate transporter 1</fullName>
    </recommendedName>
</protein>
<dbReference type="Proteomes" id="UP000291343">
    <property type="component" value="Unassembled WGS sequence"/>
</dbReference>
<comment type="similarity">
    <text evidence="2 11">Belongs to the sodium:solute symporter (SSF) (TC 2.A.21) family.</text>
</comment>
<feature type="transmembrane region" description="Helical" evidence="12">
    <location>
        <begin position="6"/>
        <end position="29"/>
    </location>
</feature>
<evidence type="ECO:0000256" key="12">
    <source>
        <dbReference type="SAM" id="Phobius"/>
    </source>
</evidence>
<keyword evidence="14" id="KW-1185">Reference proteome</keyword>
<dbReference type="EMBL" id="QKKF02037815">
    <property type="protein sequence ID" value="RZF31964.1"/>
    <property type="molecule type" value="Genomic_DNA"/>
</dbReference>
<keyword evidence="10" id="KW-0739">Sodium transport</keyword>
<evidence type="ECO:0000256" key="3">
    <source>
        <dbReference type="ARBA" id="ARBA00022448"/>
    </source>
</evidence>
<dbReference type="InterPro" id="IPR001734">
    <property type="entry name" value="Na/solute_symporter"/>
</dbReference>
<keyword evidence="8" id="KW-0406">Ion transport</keyword>
<keyword evidence="7" id="KW-0915">Sodium</keyword>
<evidence type="ECO:0000256" key="4">
    <source>
        <dbReference type="ARBA" id="ARBA00022475"/>
    </source>
</evidence>
<feature type="transmembrane region" description="Helical" evidence="12">
    <location>
        <begin position="328"/>
        <end position="351"/>
    </location>
</feature>
<dbReference type="Gene3D" id="1.20.1730.10">
    <property type="entry name" value="Sodium/glucose cotransporter"/>
    <property type="match status" value="1"/>
</dbReference>
<keyword evidence="3" id="KW-0813">Transport</keyword>
<proteinExistence type="inferred from homology"/>
<feature type="transmembrane region" description="Helical" evidence="12">
    <location>
        <begin position="382"/>
        <end position="405"/>
    </location>
</feature>
<feature type="transmembrane region" description="Helical" evidence="12">
    <location>
        <begin position="237"/>
        <end position="256"/>
    </location>
</feature>
<dbReference type="GO" id="GO:0015293">
    <property type="term" value="F:symporter activity"/>
    <property type="evidence" value="ECO:0007669"/>
    <property type="project" value="TreeGrafter"/>
</dbReference>
<feature type="transmembrane region" description="Helical" evidence="12">
    <location>
        <begin position="440"/>
        <end position="462"/>
    </location>
</feature>
<feature type="transmembrane region" description="Helical" evidence="12">
    <location>
        <begin position="277"/>
        <end position="302"/>
    </location>
</feature>
<dbReference type="Pfam" id="PF00474">
    <property type="entry name" value="SSF"/>
    <property type="match status" value="1"/>
</dbReference>
<evidence type="ECO:0000256" key="11">
    <source>
        <dbReference type="RuleBase" id="RU362091"/>
    </source>
</evidence>
<feature type="transmembrane region" description="Helical" evidence="12">
    <location>
        <begin position="41"/>
        <end position="64"/>
    </location>
</feature>
<reference evidence="13 14" key="1">
    <citation type="journal article" date="2017" name="Gigascience">
        <title>Genome sequence of the small brown planthopper, Laodelphax striatellus.</title>
        <authorList>
            <person name="Zhu J."/>
            <person name="Jiang F."/>
            <person name="Wang X."/>
            <person name="Yang P."/>
            <person name="Bao Y."/>
            <person name="Zhao W."/>
            <person name="Wang W."/>
            <person name="Lu H."/>
            <person name="Wang Q."/>
            <person name="Cui N."/>
            <person name="Li J."/>
            <person name="Chen X."/>
            <person name="Luo L."/>
            <person name="Yu J."/>
            <person name="Kang L."/>
            <person name="Cui F."/>
        </authorList>
    </citation>
    <scope>NUCLEOTIDE SEQUENCE [LARGE SCALE GENOMIC DNA]</scope>
    <source>
        <strain evidence="13">Lst14</strain>
    </source>
</reference>
<keyword evidence="5 12" id="KW-0812">Transmembrane</keyword>
<dbReference type="NCBIfam" id="TIGR00813">
    <property type="entry name" value="sss"/>
    <property type="match status" value="1"/>
</dbReference>
<evidence type="ECO:0000256" key="6">
    <source>
        <dbReference type="ARBA" id="ARBA00022989"/>
    </source>
</evidence>
<comment type="subcellular location">
    <subcellularLocation>
        <location evidence="1">Cell membrane</location>
        <topology evidence="1">Multi-pass membrane protein</topology>
    </subcellularLocation>
</comment>
<gene>
    <name evidence="13" type="ORF">LSTR_LSTR012434</name>
</gene>
<dbReference type="GO" id="GO:0005886">
    <property type="term" value="C:plasma membrane"/>
    <property type="evidence" value="ECO:0007669"/>
    <property type="project" value="UniProtKB-SubCell"/>
</dbReference>